<feature type="compositionally biased region" description="Basic and acidic residues" evidence="1">
    <location>
        <begin position="197"/>
        <end position="212"/>
    </location>
</feature>
<evidence type="ECO:0000313" key="3">
    <source>
        <dbReference type="Proteomes" id="UP000807342"/>
    </source>
</evidence>
<feature type="region of interest" description="Disordered" evidence="1">
    <location>
        <begin position="27"/>
        <end position="70"/>
    </location>
</feature>
<proteinExistence type="predicted"/>
<gene>
    <name evidence="2" type="ORF">P691DRAFT_790749</name>
</gene>
<reference evidence="2" key="1">
    <citation type="submission" date="2020-11" db="EMBL/GenBank/DDBJ databases">
        <authorList>
            <consortium name="DOE Joint Genome Institute"/>
            <person name="Ahrendt S."/>
            <person name="Riley R."/>
            <person name="Andreopoulos W."/>
            <person name="Labutti K."/>
            <person name="Pangilinan J."/>
            <person name="Ruiz-Duenas F.J."/>
            <person name="Barrasa J.M."/>
            <person name="Sanchez-Garcia M."/>
            <person name="Camarero S."/>
            <person name="Miyauchi S."/>
            <person name="Serrano A."/>
            <person name="Linde D."/>
            <person name="Babiker R."/>
            <person name="Drula E."/>
            <person name="Ayuso-Fernandez I."/>
            <person name="Pacheco R."/>
            <person name="Padilla G."/>
            <person name="Ferreira P."/>
            <person name="Barriuso J."/>
            <person name="Kellner H."/>
            <person name="Castanera R."/>
            <person name="Alfaro M."/>
            <person name="Ramirez L."/>
            <person name="Pisabarro A.G."/>
            <person name="Kuo A."/>
            <person name="Tritt A."/>
            <person name="Lipzen A."/>
            <person name="He G."/>
            <person name="Yan M."/>
            <person name="Ng V."/>
            <person name="Cullen D."/>
            <person name="Martin F."/>
            <person name="Rosso M.-N."/>
            <person name="Henrissat B."/>
            <person name="Hibbett D."/>
            <person name="Martinez A.T."/>
            <person name="Grigoriev I.V."/>
        </authorList>
    </citation>
    <scope>NUCLEOTIDE SEQUENCE</scope>
    <source>
        <strain evidence="2">MF-IS2</strain>
    </source>
</reference>
<accession>A0A9P6BXQ8</accession>
<feature type="compositionally biased region" description="Basic residues" evidence="1">
    <location>
        <begin position="44"/>
        <end position="57"/>
    </location>
</feature>
<organism evidence="2 3">
    <name type="scientific">Macrolepiota fuliginosa MF-IS2</name>
    <dbReference type="NCBI Taxonomy" id="1400762"/>
    <lineage>
        <taxon>Eukaryota</taxon>
        <taxon>Fungi</taxon>
        <taxon>Dikarya</taxon>
        <taxon>Basidiomycota</taxon>
        <taxon>Agaricomycotina</taxon>
        <taxon>Agaricomycetes</taxon>
        <taxon>Agaricomycetidae</taxon>
        <taxon>Agaricales</taxon>
        <taxon>Agaricineae</taxon>
        <taxon>Agaricaceae</taxon>
        <taxon>Macrolepiota</taxon>
    </lineage>
</organism>
<feature type="compositionally biased region" description="Pro residues" evidence="1">
    <location>
        <begin position="29"/>
        <end position="38"/>
    </location>
</feature>
<name>A0A9P6BXQ8_9AGAR</name>
<comment type="caution">
    <text evidence="2">The sequence shown here is derived from an EMBL/GenBank/DDBJ whole genome shotgun (WGS) entry which is preliminary data.</text>
</comment>
<sequence length="265" mass="28337">MDLAGNLDIGCIFQMAGGLLAPNTNCSPSPYPTGPPAPRSSSFHNHHPHVSQRRQNRRSQLDTNPLAKPVITLPTRSLNTNPFSETLAMATTSNHPTLLATDSTNTHTTTEQSPTSNTFLGMNPITTPDIDDPSALFAQTLAQSFSQPAGSLSDDAEVPPVATIDPCCLALDSNPEIGESRSNKTVSRPVEVKFTRSSKEYSAEVKEKSDGKRGHKDKKIASKKSEKAAEKDEDILMKDASGAKEKGGDAQAGTFGLEDFDDDNA</sequence>
<evidence type="ECO:0000256" key="1">
    <source>
        <dbReference type="SAM" id="MobiDB-lite"/>
    </source>
</evidence>
<feature type="region of interest" description="Disordered" evidence="1">
    <location>
        <begin position="197"/>
        <end position="265"/>
    </location>
</feature>
<dbReference type="EMBL" id="MU151802">
    <property type="protein sequence ID" value="KAF9441730.1"/>
    <property type="molecule type" value="Genomic_DNA"/>
</dbReference>
<protein>
    <submittedName>
        <fullName evidence="2">Uncharacterized protein</fullName>
    </submittedName>
</protein>
<keyword evidence="3" id="KW-1185">Reference proteome</keyword>
<evidence type="ECO:0000313" key="2">
    <source>
        <dbReference type="EMBL" id="KAF9441730.1"/>
    </source>
</evidence>
<feature type="compositionally biased region" description="Basic and acidic residues" evidence="1">
    <location>
        <begin position="219"/>
        <end position="248"/>
    </location>
</feature>
<dbReference type="AlphaFoldDB" id="A0A9P6BXQ8"/>
<dbReference type="Proteomes" id="UP000807342">
    <property type="component" value="Unassembled WGS sequence"/>
</dbReference>